<dbReference type="FunCoup" id="O76580">
    <property type="interactions" value="1051"/>
</dbReference>
<dbReference type="STRING" id="6239.C16A11.4a.1"/>
<dbReference type="OMA" id="MDANDRT"/>
<dbReference type="SMART" id="SM00583">
    <property type="entry name" value="SPK"/>
    <property type="match status" value="1"/>
</dbReference>
<dbReference type="UCSC" id="C16A11.4a">
    <property type="organism name" value="c. elegans"/>
</dbReference>
<feature type="region of interest" description="Disordered" evidence="4">
    <location>
        <begin position="231"/>
        <end position="253"/>
    </location>
</feature>
<keyword evidence="1" id="KW-0479">Metal-binding</keyword>
<dbReference type="AlphaFoldDB" id="O76580"/>
<evidence type="ECO:0000256" key="2">
    <source>
        <dbReference type="ARBA" id="ARBA00022771"/>
    </source>
</evidence>
<dbReference type="RefSeq" id="NP_494744.2">
    <property type="nucleotide sequence ID" value="NM_062343.5"/>
</dbReference>
<accession>O76580</accession>
<dbReference type="SUPFAM" id="SSF57903">
    <property type="entry name" value="FYVE/PHD zinc finger"/>
    <property type="match status" value="1"/>
</dbReference>
<evidence type="ECO:0000256" key="4">
    <source>
        <dbReference type="SAM" id="MobiDB-lite"/>
    </source>
</evidence>
<evidence type="ECO:0000259" key="5">
    <source>
        <dbReference type="SMART" id="SM00583"/>
    </source>
</evidence>
<dbReference type="HOGENOM" id="CLU_534467_0_0_1"/>
<evidence type="ECO:0000313" key="7">
    <source>
        <dbReference type="Proteomes" id="UP000001940"/>
    </source>
</evidence>
<dbReference type="InterPro" id="IPR053315">
    <property type="entry name" value="Peptidase_C14A"/>
</dbReference>
<dbReference type="WormBase" id="C16A11.4a">
    <property type="protein sequence ID" value="CE34688"/>
    <property type="gene ID" value="WBGene00015817"/>
</dbReference>
<evidence type="ECO:0000256" key="1">
    <source>
        <dbReference type="ARBA" id="ARBA00022723"/>
    </source>
</evidence>
<dbReference type="Bgee" id="WBGene00015817">
    <property type="expression patterns" value="Expressed in adult organism and 4 other cell types or tissues"/>
</dbReference>
<feature type="domain" description="SPK" evidence="5">
    <location>
        <begin position="113"/>
        <end position="222"/>
    </location>
</feature>
<dbReference type="PIR" id="T33347">
    <property type="entry name" value="T33347"/>
</dbReference>
<dbReference type="Pfam" id="PF04435">
    <property type="entry name" value="SPK"/>
    <property type="match status" value="1"/>
</dbReference>
<dbReference type="InterPro" id="IPR011011">
    <property type="entry name" value="Znf_FYVE_PHD"/>
</dbReference>
<dbReference type="Gene3D" id="3.30.40.10">
    <property type="entry name" value="Zinc/RING finger domain, C3HC4 (zinc finger)"/>
    <property type="match status" value="1"/>
</dbReference>
<dbReference type="OrthoDB" id="5877798at2759"/>
<keyword evidence="3" id="KW-0862">Zinc</keyword>
<dbReference type="InParanoid" id="O76580"/>
<dbReference type="PANTHER" id="PTHR23362">
    <property type="entry name" value="L-PLASTIN-RELATED"/>
    <property type="match status" value="1"/>
</dbReference>
<dbReference type="eggNOG" id="KOG1844">
    <property type="taxonomic scope" value="Eukaryota"/>
</dbReference>
<name>O76580_CAEEL</name>
<dbReference type="GO" id="GO:0008270">
    <property type="term" value="F:zinc ion binding"/>
    <property type="evidence" value="ECO:0007669"/>
    <property type="project" value="UniProtKB-KW"/>
</dbReference>
<dbReference type="InterPro" id="IPR006570">
    <property type="entry name" value="SPK_dom"/>
</dbReference>
<organism evidence="6 7">
    <name type="scientific">Caenorhabditis elegans</name>
    <dbReference type="NCBI Taxonomy" id="6239"/>
    <lineage>
        <taxon>Eukaryota</taxon>
        <taxon>Metazoa</taxon>
        <taxon>Ecdysozoa</taxon>
        <taxon>Nematoda</taxon>
        <taxon>Chromadorea</taxon>
        <taxon>Rhabditida</taxon>
        <taxon>Rhabditina</taxon>
        <taxon>Rhabditomorpha</taxon>
        <taxon>Rhabditoidea</taxon>
        <taxon>Rhabditidae</taxon>
        <taxon>Peloderinae</taxon>
        <taxon>Caenorhabditis</taxon>
    </lineage>
</organism>
<dbReference type="EMBL" id="BX284602">
    <property type="protein sequence ID" value="CCD62420.1"/>
    <property type="molecule type" value="Genomic_DNA"/>
</dbReference>
<dbReference type="GeneID" id="173755"/>
<dbReference type="PaxDb" id="6239-C16A11.4a"/>
<dbReference type="InterPro" id="IPR013083">
    <property type="entry name" value="Znf_RING/FYVE/PHD"/>
</dbReference>
<keyword evidence="2" id="KW-0863">Zinc-finger</keyword>
<gene>
    <name evidence="6 8" type="ORF">C16A11.4</name>
    <name evidence="6" type="ORF">CELE_C16A11.4</name>
</gene>
<dbReference type="PROSITE" id="PS01359">
    <property type="entry name" value="ZF_PHD_1"/>
    <property type="match status" value="1"/>
</dbReference>
<evidence type="ECO:0000313" key="6">
    <source>
        <dbReference type="EMBL" id="CCD62420.1"/>
    </source>
</evidence>
<reference evidence="6 7" key="1">
    <citation type="journal article" date="1998" name="Science">
        <title>Genome sequence of the nematode C. elegans: a platform for investigating biology.</title>
        <authorList>
            <consortium name="The C. elegans sequencing consortium"/>
            <person name="Sulson J.E."/>
            <person name="Waterston R."/>
        </authorList>
    </citation>
    <scope>NUCLEOTIDE SEQUENCE [LARGE SCALE GENOMIC DNA]</scope>
    <source>
        <strain evidence="6 7">Bristol N2</strain>
    </source>
</reference>
<dbReference type="ExpressionAtlas" id="O76580">
    <property type="expression patterns" value="baseline and differential"/>
</dbReference>
<dbReference type="Proteomes" id="UP000001940">
    <property type="component" value="Chromosome II"/>
</dbReference>
<dbReference type="InterPro" id="IPR019786">
    <property type="entry name" value="Zinc_finger_PHD-type_CS"/>
</dbReference>
<dbReference type="CTD" id="173755"/>
<evidence type="ECO:0000256" key="3">
    <source>
        <dbReference type="ARBA" id="ARBA00022833"/>
    </source>
</evidence>
<dbReference type="AGR" id="WB:WBGene00015817"/>
<evidence type="ECO:0000313" key="8">
    <source>
        <dbReference type="WormBase" id="C16A11.4a"/>
    </source>
</evidence>
<keyword evidence="7" id="KW-1185">Reference proteome</keyword>
<dbReference type="PANTHER" id="PTHR23362:SF8">
    <property type="entry name" value="SPK DOMAIN-CONTAINING PROTEIN"/>
    <property type="match status" value="1"/>
</dbReference>
<proteinExistence type="predicted"/>
<sequence>MDDSSEEANQFEPPPAIRKSTRAVNNLSPHQKEVRCQCGTNNTDNRLIKCVECEKWQHAICMSVMPLDIIMTYKCEMCEPRLLMVSRSQARAYQGVEPEPREVRKKGRNQSVNLEEFLEFLSEASENISRPLALTTLFEDYKEHINYPQSVRILRKQLESNLLETISMSPNYYADRKAQMLFAMGLRVKGEFLERLERNAVVEVDGYHRITFYKSKNLEFRGKHRVGRFPLVNRRKSAESTSQQHGNSGEEDDDDIFIDLVVPVTGNSRWNQFPVKQEIPDEQSFGSASTLPNAEIEPNLQYSLSDTMTTGSASTWNMAATPPSEMRGIMMESMNGLHALQSASYPPYQEMQEMLCVQHTMMKSMHEIIKTQSDFYREMFKTRAIAGAPPAPATTSLRAFLHFLKGYVDYLESEQLVDCSRLTQQHLETCRAADKLISMEKLLTGLAVATTIAEAHLSDVSAIINGASAMEFYKFIEIYASNQSNSAFSGLCTDLKQKIQALVNMDKKIPFKELSRAFRTAISLVSQ</sequence>
<protein>
    <submittedName>
        <fullName evidence="6">SPK domain-containing protein</fullName>
    </submittedName>
</protein>
<dbReference type="IntAct" id="O76580">
    <property type="interactions" value="1"/>
</dbReference>